<protein>
    <submittedName>
        <fullName evidence="1">Uncharacterized protein</fullName>
    </submittedName>
</protein>
<reference evidence="1" key="1">
    <citation type="submission" date="2018-10" db="EMBL/GenBank/DDBJ databases">
        <title>Hidden diversity of soil giant viruses.</title>
        <authorList>
            <person name="Schulz F."/>
            <person name="Alteio L."/>
            <person name="Goudeau D."/>
            <person name="Ryan E.M."/>
            <person name="Malmstrom R.R."/>
            <person name="Blanchard J."/>
            <person name="Woyke T."/>
        </authorList>
    </citation>
    <scope>NUCLEOTIDE SEQUENCE</scope>
    <source>
        <strain evidence="1">HAV1</strain>
    </source>
</reference>
<dbReference type="EMBL" id="MK072244">
    <property type="protein sequence ID" value="AYV80535.1"/>
    <property type="molecule type" value="Genomic_DNA"/>
</dbReference>
<evidence type="ECO:0000313" key="1">
    <source>
        <dbReference type="EMBL" id="AYV80535.1"/>
    </source>
</evidence>
<proteinExistence type="predicted"/>
<accession>A0A3G5A026</accession>
<organism evidence="1">
    <name type="scientific">Harvfovirus sp</name>
    <dbReference type="NCBI Taxonomy" id="2487768"/>
    <lineage>
        <taxon>Viruses</taxon>
        <taxon>Varidnaviria</taxon>
        <taxon>Bamfordvirae</taxon>
        <taxon>Nucleocytoviricota</taxon>
        <taxon>Megaviricetes</taxon>
        <taxon>Imitervirales</taxon>
        <taxon>Mimiviridae</taxon>
        <taxon>Klosneuvirinae</taxon>
    </lineage>
</organism>
<sequence>MVDISSIFLDAIRAYKEVKLVHDLLSMYESPEEFFRKKFFIFEESKGGRNGINETNIFISGLDPEVDLEVSPGYIGYFDRENKKLIIVPHVVDGPALVEKKFPFEESLKLPELLPFLNFLNEDQDEDMMPVVRDQLKKSCSTLSGYFIDCSVSFAYIDFVFGSGDDEENIEHVFDSKEIKTICENAVDANDEERKFTGDYPPLIYIPQYLLECKRIMNIMFSKANEMLPNDILLPQLITIIFTYYI</sequence>
<gene>
    <name evidence="1" type="ORF">Harvfovirus2_65</name>
</gene>
<name>A0A3G5A026_9VIRU</name>